<organism evidence="2 3">
    <name type="scientific">Streptomyces hokutonensis</name>
    <dbReference type="NCBI Taxonomy" id="1306990"/>
    <lineage>
        <taxon>Bacteria</taxon>
        <taxon>Bacillati</taxon>
        <taxon>Actinomycetota</taxon>
        <taxon>Actinomycetes</taxon>
        <taxon>Kitasatosporales</taxon>
        <taxon>Streptomycetaceae</taxon>
        <taxon>Streptomyces</taxon>
    </lineage>
</organism>
<dbReference type="Proteomes" id="UP001601303">
    <property type="component" value="Unassembled WGS sequence"/>
</dbReference>
<dbReference type="RefSeq" id="WP_388108164.1">
    <property type="nucleotide sequence ID" value="NZ_JBIAHM010000007.1"/>
</dbReference>
<dbReference type="Pfam" id="PF07883">
    <property type="entry name" value="Cupin_2"/>
    <property type="match status" value="1"/>
</dbReference>
<evidence type="ECO:0000259" key="1">
    <source>
        <dbReference type="Pfam" id="PF07883"/>
    </source>
</evidence>
<keyword evidence="3" id="KW-1185">Reference proteome</keyword>
<dbReference type="InterPro" id="IPR013096">
    <property type="entry name" value="Cupin_2"/>
</dbReference>
<sequence length="171" mass="18122">MSFILPQPEFPQHSDAGGGLHVPAGAGVSRWVFGDTYTAKLTGQLTNGSLGLVEASVPPGGGPVGHTHAHEDEIFYLLSGELEFLSGERTFTAGPGDVVFIPRTVHHRFRNAGIRPASMLFMYTPGGAEGIFIEGGDEPEAGKAAQMWGPERLPQLADLLVKYGVEVVPEA</sequence>
<dbReference type="Gene3D" id="2.60.120.10">
    <property type="entry name" value="Jelly Rolls"/>
    <property type="match status" value="1"/>
</dbReference>
<dbReference type="InterPro" id="IPR014710">
    <property type="entry name" value="RmlC-like_jellyroll"/>
</dbReference>
<accession>A0ABW6M522</accession>
<dbReference type="PANTHER" id="PTHR36440">
    <property type="entry name" value="PUTATIVE (AFU_ORTHOLOGUE AFUA_8G07350)-RELATED"/>
    <property type="match status" value="1"/>
</dbReference>
<evidence type="ECO:0000313" key="2">
    <source>
        <dbReference type="EMBL" id="MFE9601172.1"/>
    </source>
</evidence>
<comment type="caution">
    <text evidence="2">The sequence shown here is derived from an EMBL/GenBank/DDBJ whole genome shotgun (WGS) entry which is preliminary data.</text>
</comment>
<dbReference type="PANTHER" id="PTHR36440:SF1">
    <property type="entry name" value="PUTATIVE (AFU_ORTHOLOGUE AFUA_8G07350)-RELATED"/>
    <property type="match status" value="1"/>
</dbReference>
<name>A0ABW6M522_9ACTN</name>
<feature type="domain" description="Cupin type-2" evidence="1">
    <location>
        <begin position="55"/>
        <end position="123"/>
    </location>
</feature>
<reference evidence="2 3" key="1">
    <citation type="submission" date="2024-10" db="EMBL/GenBank/DDBJ databases">
        <title>The Natural Products Discovery Center: Release of the First 8490 Sequenced Strains for Exploring Actinobacteria Biosynthetic Diversity.</title>
        <authorList>
            <person name="Kalkreuter E."/>
            <person name="Kautsar S.A."/>
            <person name="Yang D."/>
            <person name="Bader C.D."/>
            <person name="Teijaro C.N."/>
            <person name="Fluegel L."/>
            <person name="Davis C.M."/>
            <person name="Simpson J.R."/>
            <person name="Lauterbach L."/>
            <person name="Steele A.D."/>
            <person name="Gui C."/>
            <person name="Meng S."/>
            <person name="Li G."/>
            <person name="Viehrig K."/>
            <person name="Ye F."/>
            <person name="Su P."/>
            <person name="Kiefer A.F."/>
            <person name="Nichols A."/>
            <person name="Cepeda A.J."/>
            <person name="Yan W."/>
            <person name="Fan B."/>
            <person name="Jiang Y."/>
            <person name="Adhikari A."/>
            <person name="Zheng C.-J."/>
            <person name="Schuster L."/>
            <person name="Cowan T.M."/>
            <person name="Smanski M.J."/>
            <person name="Chevrette M.G."/>
            <person name="De Carvalho L.P.S."/>
            <person name="Shen B."/>
        </authorList>
    </citation>
    <scope>NUCLEOTIDE SEQUENCE [LARGE SCALE GENOMIC DNA]</scope>
    <source>
        <strain evidence="2 3">NPDC006488</strain>
    </source>
</reference>
<dbReference type="InterPro" id="IPR011051">
    <property type="entry name" value="RmlC_Cupin_sf"/>
</dbReference>
<gene>
    <name evidence="2" type="ORF">ACFYNQ_21715</name>
</gene>
<dbReference type="EMBL" id="JBIAHM010000007">
    <property type="protein sequence ID" value="MFE9601172.1"/>
    <property type="molecule type" value="Genomic_DNA"/>
</dbReference>
<protein>
    <submittedName>
        <fullName evidence="2">Cupin domain-containing protein</fullName>
    </submittedName>
</protein>
<dbReference type="SUPFAM" id="SSF51182">
    <property type="entry name" value="RmlC-like cupins"/>
    <property type="match status" value="1"/>
</dbReference>
<evidence type="ECO:0000313" key="3">
    <source>
        <dbReference type="Proteomes" id="UP001601303"/>
    </source>
</evidence>
<dbReference type="InterPro" id="IPR053146">
    <property type="entry name" value="QDO-like"/>
</dbReference>
<proteinExistence type="predicted"/>